<dbReference type="Pfam" id="PF04351">
    <property type="entry name" value="PilP"/>
    <property type="match status" value="1"/>
</dbReference>
<evidence type="ECO:0000313" key="1">
    <source>
        <dbReference type="EMBL" id="MEL0617227.1"/>
    </source>
</evidence>
<dbReference type="RefSeq" id="WP_170212622.1">
    <property type="nucleotide sequence ID" value="NZ_BJOH01000006.1"/>
</dbReference>
<dbReference type="PROSITE" id="PS51257">
    <property type="entry name" value="PROKAR_LIPOPROTEIN"/>
    <property type="match status" value="1"/>
</dbReference>
<evidence type="ECO:0000313" key="2">
    <source>
        <dbReference type="Proteomes" id="UP001378242"/>
    </source>
</evidence>
<accession>A0ABU9GFH9</accession>
<comment type="caution">
    <text evidence="1">The sequence shown here is derived from an EMBL/GenBank/DDBJ whole genome shotgun (WGS) entry which is preliminary data.</text>
</comment>
<dbReference type="Gene3D" id="2.30.30.830">
    <property type="match status" value="1"/>
</dbReference>
<dbReference type="Proteomes" id="UP001378242">
    <property type="component" value="Unassembled WGS sequence"/>
</dbReference>
<dbReference type="PIRSF" id="PIRSF016481">
    <property type="entry name" value="Pilus_assembly_PilP"/>
    <property type="match status" value="1"/>
</dbReference>
<sequence length="184" mass="20041">MSLTTRRKHVVLGGAVLLTLLAGCGDPQLPALESELESLRGRPTGQVKDLPPQPEYHPVTYDMADARSPFQSRLPEPEEELAMVDNGVRPDLDRPREPLEAWPMEQLSMVGTLDVDGSRSALILTPEQEVQRVSVGGHMGSNFGRIIRIGDTQLDLVEIVPNGQGGWIERTRAMALTQPADASG</sequence>
<gene>
    <name evidence="1" type="ORF">V6243_10305</name>
</gene>
<dbReference type="InterPro" id="IPR007446">
    <property type="entry name" value="PilP"/>
</dbReference>
<dbReference type="EMBL" id="JBAKAP010000010">
    <property type="protein sequence ID" value="MEL0617227.1"/>
    <property type="molecule type" value="Genomic_DNA"/>
</dbReference>
<protein>
    <submittedName>
        <fullName evidence="1">Pilus assembly protein PilP</fullName>
    </submittedName>
</protein>
<proteinExistence type="predicted"/>
<reference evidence="1 2" key="1">
    <citation type="submission" date="2024-02" db="EMBL/GenBank/DDBJ databases">
        <title>Bacteria isolated from the canopy kelp, Nereocystis luetkeana.</title>
        <authorList>
            <person name="Pfister C.A."/>
            <person name="Younker I.T."/>
            <person name="Light S.H."/>
        </authorList>
    </citation>
    <scope>NUCLEOTIDE SEQUENCE [LARGE SCALE GENOMIC DNA]</scope>
    <source>
        <strain evidence="1 2">TI.5.07</strain>
    </source>
</reference>
<organism evidence="1 2">
    <name type="scientific">Cobetia marina</name>
    <name type="common">Deleya marina</name>
    <dbReference type="NCBI Taxonomy" id="28258"/>
    <lineage>
        <taxon>Bacteria</taxon>
        <taxon>Pseudomonadati</taxon>
        <taxon>Pseudomonadota</taxon>
        <taxon>Gammaproteobacteria</taxon>
        <taxon>Oceanospirillales</taxon>
        <taxon>Halomonadaceae</taxon>
        <taxon>Cobetia</taxon>
    </lineage>
</organism>
<keyword evidence="2" id="KW-1185">Reference proteome</keyword>
<name>A0ABU9GFH9_COBMA</name>